<dbReference type="AlphaFoldDB" id="A0A137RLT3"/>
<reference evidence="3" key="1">
    <citation type="submission" date="2014-10" db="EMBL/GenBank/DDBJ databases">
        <title>Genome sequencing of Vitellibacter sp. D-24.</title>
        <authorList>
            <person name="Thevarajoo S."/>
            <person name="Selvaratnam C."/>
            <person name="Goh K.M."/>
            <person name="Chong C.S."/>
        </authorList>
    </citation>
    <scope>NUCLEOTIDE SEQUENCE [LARGE SCALE GENOMIC DNA]</scope>
    <source>
        <strain evidence="3">D-24</strain>
    </source>
</reference>
<dbReference type="PATRIC" id="fig|1548749.3.peg.290"/>
<proteinExistence type="predicted"/>
<accession>A0A137RLT3</accession>
<evidence type="ECO:0000259" key="1">
    <source>
        <dbReference type="Pfam" id="PF18925"/>
    </source>
</evidence>
<organism evidence="2 3">
    <name type="scientific">Aequorivita aquimaris</name>
    <dbReference type="NCBI Taxonomy" id="1548749"/>
    <lineage>
        <taxon>Bacteria</taxon>
        <taxon>Pseudomonadati</taxon>
        <taxon>Bacteroidota</taxon>
        <taxon>Flavobacteriia</taxon>
        <taxon>Flavobacteriales</taxon>
        <taxon>Flavobacteriaceae</taxon>
        <taxon>Aequorivita</taxon>
    </lineage>
</organism>
<dbReference type="EMBL" id="JRWG01000001">
    <property type="protein sequence ID" value="KXO01148.1"/>
    <property type="molecule type" value="Genomic_DNA"/>
</dbReference>
<dbReference type="STRING" id="1548749.LS48_01360"/>
<dbReference type="OrthoDB" id="707810at2"/>
<gene>
    <name evidence="2" type="ORF">LS48_01360</name>
</gene>
<evidence type="ECO:0000313" key="2">
    <source>
        <dbReference type="EMBL" id="KXO01148.1"/>
    </source>
</evidence>
<dbReference type="InterPro" id="IPR043732">
    <property type="entry name" value="DUF5675"/>
</dbReference>
<comment type="caution">
    <text evidence="2">The sequence shown here is derived from an EMBL/GenBank/DDBJ whole genome shotgun (WGS) entry which is preliminary data.</text>
</comment>
<dbReference type="Proteomes" id="UP000070138">
    <property type="component" value="Unassembled WGS sequence"/>
</dbReference>
<name>A0A137RLT3_9FLAO</name>
<feature type="domain" description="DUF5675" evidence="1">
    <location>
        <begin position="5"/>
        <end position="115"/>
    </location>
</feature>
<protein>
    <recommendedName>
        <fullName evidence="1">DUF5675 domain-containing protein</fullName>
    </recommendedName>
</protein>
<reference evidence="2 3" key="2">
    <citation type="journal article" date="2016" name="Int. J. Syst. Evol. Microbiol.">
        <title>Vitellibacter aquimaris sp. nov., a marine bacterium isolated from seawater.</title>
        <authorList>
            <person name="Thevarajoo S."/>
            <person name="Selvaratnam C."/>
            <person name="Goh K.M."/>
            <person name="Hong K.W."/>
            <person name="Chan X.Y."/>
            <person name="Chan K.G."/>
            <person name="Chong C.S."/>
        </authorList>
    </citation>
    <scope>NUCLEOTIDE SEQUENCE [LARGE SCALE GENOMIC DNA]</scope>
    <source>
        <strain evidence="2 3">D-24</strain>
    </source>
</reference>
<sequence>MELVLQRSYHKEGTNGALFLNNKFLCFTIELTLFANRRSESCIPEYTYELVARQSKKFGNHLLVKGVFKRSLILIHPANYAKEELRGCIAPVSQLTGVGRGSNSRQAMQKVLSLCHQAFERKEQVLLTIKS</sequence>
<evidence type="ECO:0000313" key="3">
    <source>
        <dbReference type="Proteomes" id="UP000070138"/>
    </source>
</evidence>
<keyword evidence="3" id="KW-1185">Reference proteome</keyword>
<dbReference type="RefSeq" id="WP_062619207.1">
    <property type="nucleotide sequence ID" value="NZ_JRWG01000001.1"/>
</dbReference>
<dbReference type="Pfam" id="PF18925">
    <property type="entry name" value="DUF5675"/>
    <property type="match status" value="1"/>
</dbReference>